<evidence type="ECO:0000256" key="2">
    <source>
        <dbReference type="ARBA" id="ARBA00010270"/>
    </source>
</evidence>
<name>A0A1H2BL11_9BRAD</name>
<feature type="signal peptide" evidence="7">
    <location>
        <begin position="1"/>
        <end position="23"/>
    </location>
</feature>
<dbReference type="AlphaFoldDB" id="A0A1H2BL11"/>
<keyword evidence="4" id="KW-0472">Membrane</keyword>
<reference evidence="9" key="1">
    <citation type="submission" date="2016-10" db="EMBL/GenBank/DDBJ databases">
        <authorList>
            <person name="Varghese N."/>
            <person name="Submissions S."/>
        </authorList>
    </citation>
    <scope>NUCLEOTIDE SEQUENCE [LARGE SCALE GENOMIC DNA]</scope>
    <source>
        <strain evidence="9">GAS369</strain>
    </source>
</reference>
<keyword evidence="9" id="KW-1185">Reference proteome</keyword>
<proteinExistence type="inferred from homology"/>
<accession>A0A1H2BL11</accession>
<dbReference type="Pfam" id="PF07886">
    <property type="entry name" value="BA14K"/>
    <property type="match status" value="1"/>
</dbReference>
<evidence type="ECO:0000313" key="9">
    <source>
        <dbReference type="Proteomes" id="UP000243904"/>
    </source>
</evidence>
<protein>
    <recommendedName>
        <fullName evidence="3">Lectin-like protein BA14k</fullName>
    </recommendedName>
</protein>
<keyword evidence="4" id="KW-1003">Cell membrane</keyword>
<evidence type="ECO:0000256" key="7">
    <source>
        <dbReference type="SAM" id="SignalP"/>
    </source>
</evidence>
<dbReference type="EMBL" id="LT629750">
    <property type="protein sequence ID" value="SDT58732.1"/>
    <property type="molecule type" value="Genomic_DNA"/>
</dbReference>
<gene>
    <name evidence="8" type="ORF">SAMN05444158_7280</name>
</gene>
<evidence type="ECO:0000256" key="3">
    <source>
        <dbReference type="ARBA" id="ARBA00020552"/>
    </source>
</evidence>
<dbReference type="GO" id="GO:0030246">
    <property type="term" value="F:carbohydrate binding"/>
    <property type="evidence" value="ECO:0007669"/>
    <property type="project" value="UniProtKB-KW"/>
</dbReference>
<evidence type="ECO:0000256" key="1">
    <source>
        <dbReference type="ARBA" id="ARBA00004167"/>
    </source>
</evidence>
<dbReference type="InterPro" id="IPR012413">
    <property type="entry name" value="BA14K"/>
</dbReference>
<dbReference type="Proteomes" id="UP000243904">
    <property type="component" value="Chromosome I"/>
</dbReference>
<dbReference type="RefSeq" id="WP_244548913.1">
    <property type="nucleotide sequence ID" value="NZ_LT629750.1"/>
</dbReference>
<sequence>MTRSKIFGAVAILSVITATPVFAQAAVQEPGAYAFYHPNGDVLGANRPWPRGSGGEAAPVPFGNSGAYASMGGPDSSSCAQRYHSYDRASGTFLGYDGARHPCQ</sequence>
<dbReference type="GO" id="GO:0016020">
    <property type="term" value="C:membrane"/>
    <property type="evidence" value="ECO:0007669"/>
    <property type="project" value="UniProtKB-SubCell"/>
</dbReference>
<comment type="similarity">
    <text evidence="2">Belongs to the BA14k family.</text>
</comment>
<feature type="chain" id="PRO_5009270072" description="Lectin-like protein BA14k" evidence="7">
    <location>
        <begin position="24"/>
        <end position="104"/>
    </location>
</feature>
<evidence type="ECO:0000313" key="8">
    <source>
        <dbReference type="EMBL" id="SDT58732.1"/>
    </source>
</evidence>
<organism evidence="8 9">
    <name type="scientific">Bradyrhizobium canariense</name>
    <dbReference type="NCBI Taxonomy" id="255045"/>
    <lineage>
        <taxon>Bacteria</taxon>
        <taxon>Pseudomonadati</taxon>
        <taxon>Pseudomonadota</taxon>
        <taxon>Alphaproteobacteria</taxon>
        <taxon>Hyphomicrobiales</taxon>
        <taxon>Nitrobacteraceae</taxon>
        <taxon>Bradyrhizobium</taxon>
    </lineage>
</organism>
<evidence type="ECO:0000256" key="4">
    <source>
        <dbReference type="ARBA" id="ARBA00022475"/>
    </source>
</evidence>
<keyword evidence="7" id="KW-0732">Signal</keyword>
<evidence type="ECO:0000256" key="5">
    <source>
        <dbReference type="ARBA" id="ARBA00022734"/>
    </source>
</evidence>
<evidence type="ECO:0000256" key="6">
    <source>
        <dbReference type="ARBA" id="ARBA00025321"/>
    </source>
</evidence>
<comment type="subcellular location">
    <subcellularLocation>
        <location evidence="1">Membrane</location>
        <topology evidence="1">Single-pass membrane protein</topology>
    </subcellularLocation>
</comment>
<keyword evidence="5" id="KW-0430">Lectin</keyword>
<comment type="function">
    <text evidence="6">Has immunoglobulin-binding and hemagglutination properties, and can bind to mannose. Essential for virulence. May be involved in LPS biosynthesis or polysaccharide transport.</text>
</comment>